<protein>
    <submittedName>
        <fullName evidence="1">Proteasome assembly chaperone family protein</fullName>
    </submittedName>
</protein>
<sequence>MGHIDVVSDRTFEEPVLVEGLPGIGLVGKIVADHLVDALDMELYATVYCEALPAAAAYTGGDRAVTTPLRLYAAPEADLLVLQSDVPVSPDAAEEFGGCIEGWFREESVTPLYIAGMRRDQAGRGGGAAAGDDAGGSTLRGLAVGEGAALLDGIDVPVPEAAGLISGPTGALLAHAMASDLPAVGIVVDVDPRFPDPAAARVVLESVVEPLTGVDVDVDALEAQAERIRRAKEQLAVQMREEDDSVSQAQRLRMYQ</sequence>
<dbReference type="InterPro" id="IPR038389">
    <property type="entry name" value="PSMG2_sf"/>
</dbReference>
<proteinExistence type="predicted"/>
<dbReference type="Proteomes" id="UP001596388">
    <property type="component" value="Unassembled WGS sequence"/>
</dbReference>
<dbReference type="GO" id="GO:0000502">
    <property type="term" value="C:proteasome complex"/>
    <property type="evidence" value="ECO:0007669"/>
    <property type="project" value="UniProtKB-KW"/>
</dbReference>
<dbReference type="PANTHER" id="PTHR35610">
    <property type="entry name" value="3-ISOPROPYLMALATE DEHYDRATASE-RELATED"/>
    <property type="match status" value="1"/>
</dbReference>
<organism evidence="1 2">
    <name type="scientific">Halobaculum marinum</name>
    <dbReference type="NCBI Taxonomy" id="3031996"/>
    <lineage>
        <taxon>Archaea</taxon>
        <taxon>Methanobacteriati</taxon>
        <taxon>Methanobacteriota</taxon>
        <taxon>Stenosarchaea group</taxon>
        <taxon>Halobacteria</taxon>
        <taxon>Halobacteriales</taxon>
        <taxon>Haloferacaceae</taxon>
        <taxon>Halobaculum</taxon>
    </lineage>
</organism>
<dbReference type="Gene3D" id="3.40.50.10900">
    <property type="entry name" value="PAC-like subunit"/>
    <property type="match status" value="1"/>
</dbReference>
<keyword evidence="2" id="KW-1185">Reference proteome</keyword>
<dbReference type="AlphaFoldDB" id="A0ABD5WRI9"/>
<accession>A0ABD5WRI9</accession>
<dbReference type="Pfam" id="PF09754">
    <property type="entry name" value="PAC2"/>
    <property type="match status" value="1"/>
</dbReference>
<evidence type="ECO:0000313" key="1">
    <source>
        <dbReference type="EMBL" id="MFC7096159.1"/>
    </source>
</evidence>
<dbReference type="InterPro" id="IPR019151">
    <property type="entry name" value="Proteasome_assmbl_chaperone_2"/>
</dbReference>
<keyword evidence="1" id="KW-0647">Proteasome</keyword>
<dbReference type="RefSeq" id="WP_276236353.1">
    <property type="nucleotide sequence ID" value="NZ_CP119989.1"/>
</dbReference>
<name>A0ABD5WRI9_9EURY</name>
<dbReference type="PANTHER" id="PTHR35610:SF8">
    <property type="entry name" value="3-ISOPROPYLMALATE DEHYDRATASE"/>
    <property type="match status" value="1"/>
</dbReference>
<evidence type="ECO:0000313" key="2">
    <source>
        <dbReference type="Proteomes" id="UP001596388"/>
    </source>
</evidence>
<dbReference type="GeneID" id="79269955"/>
<dbReference type="SUPFAM" id="SSF159659">
    <property type="entry name" value="Cgl1923-like"/>
    <property type="match status" value="1"/>
</dbReference>
<reference evidence="1 2" key="1">
    <citation type="journal article" date="2019" name="Int. J. Syst. Evol. Microbiol.">
        <title>The Global Catalogue of Microorganisms (GCM) 10K type strain sequencing project: providing services to taxonomists for standard genome sequencing and annotation.</title>
        <authorList>
            <consortium name="The Broad Institute Genomics Platform"/>
            <consortium name="The Broad Institute Genome Sequencing Center for Infectious Disease"/>
            <person name="Wu L."/>
            <person name="Ma J."/>
        </authorList>
    </citation>
    <scope>NUCLEOTIDE SEQUENCE [LARGE SCALE GENOMIC DNA]</scope>
    <source>
        <strain evidence="1 2">DT55</strain>
    </source>
</reference>
<comment type="caution">
    <text evidence="1">The sequence shown here is derived from an EMBL/GenBank/DDBJ whole genome shotgun (WGS) entry which is preliminary data.</text>
</comment>
<dbReference type="EMBL" id="JBHTAG010000002">
    <property type="protein sequence ID" value="MFC7096159.1"/>
    <property type="molecule type" value="Genomic_DNA"/>
</dbReference>
<gene>
    <name evidence="1" type="ORF">ACFQKD_02490</name>
</gene>